<dbReference type="GO" id="GO:0005886">
    <property type="term" value="C:plasma membrane"/>
    <property type="evidence" value="ECO:0007669"/>
    <property type="project" value="UniProtKB-SubCell"/>
</dbReference>
<evidence type="ECO:0000313" key="14">
    <source>
        <dbReference type="EMBL" id="RRT63726.1"/>
    </source>
</evidence>
<evidence type="ECO:0000256" key="11">
    <source>
        <dbReference type="ARBA" id="ARBA00023170"/>
    </source>
</evidence>
<proteinExistence type="inferred from homology"/>
<evidence type="ECO:0000256" key="5">
    <source>
        <dbReference type="ARBA" id="ARBA00022692"/>
    </source>
</evidence>
<comment type="similarity">
    <text evidence="3">In the C-terminal section; belongs to the protein kinase superfamily. Ser/Thr protein kinase family.</text>
</comment>
<dbReference type="InterPro" id="IPR011009">
    <property type="entry name" value="Kinase-like_dom_sf"/>
</dbReference>
<evidence type="ECO:0000256" key="7">
    <source>
        <dbReference type="ARBA" id="ARBA00022741"/>
    </source>
</evidence>
<name>A0A426ZIA1_ENSVE</name>
<keyword evidence="11" id="KW-0675">Receptor</keyword>
<comment type="caution">
    <text evidence="14">The sequence shown here is derived from an EMBL/GenBank/DDBJ whole genome shotgun (WGS) entry which is preliminary data.</text>
</comment>
<keyword evidence="8" id="KW-0067">ATP-binding</keyword>
<keyword evidence="10" id="KW-0472">Membrane</keyword>
<keyword evidence="9" id="KW-1133">Transmembrane helix</keyword>
<dbReference type="GO" id="GO:0004672">
    <property type="term" value="F:protein kinase activity"/>
    <property type="evidence" value="ECO:0007669"/>
    <property type="project" value="InterPro"/>
</dbReference>
<evidence type="ECO:0000256" key="9">
    <source>
        <dbReference type="ARBA" id="ARBA00022989"/>
    </source>
</evidence>
<organism evidence="14 15">
    <name type="scientific">Ensete ventricosum</name>
    <name type="common">Abyssinian banana</name>
    <name type="synonym">Musa ensete</name>
    <dbReference type="NCBI Taxonomy" id="4639"/>
    <lineage>
        <taxon>Eukaryota</taxon>
        <taxon>Viridiplantae</taxon>
        <taxon>Streptophyta</taxon>
        <taxon>Embryophyta</taxon>
        <taxon>Tracheophyta</taxon>
        <taxon>Spermatophyta</taxon>
        <taxon>Magnoliopsida</taxon>
        <taxon>Liliopsida</taxon>
        <taxon>Zingiberales</taxon>
        <taxon>Musaceae</taxon>
        <taxon>Ensete</taxon>
    </lineage>
</organism>
<dbReference type="InterPro" id="IPR046958">
    <property type="entry name" value="RBK1/2/STUNTED"/>
</dbReference>
<dbReference type="Proteomes" id="UP000287651">
    <property type="component" value="Unassembled WGS sequence"/>
</dbReference>
<dbReference type="AlphaFoldDB" id="A0A426ZIA1"/>
<evidence type="ECO:0000259" key="13">
    <source>
        <dbReference type="PROSITE" id="PS50011"/>
    </source>
</evidence>
<protein>
    <recommendedName>
        <fullName evidence="13">Protein kinase domain-containing protein</fullName>
    </recommendedName>
</protein>
<evidence type="ECO:0000256" key="4">
    <source>
        <dbReference type="ARBA" id="ARBA00022475"/>
    </source>
</evidence>
<dbReference type="PROSITE" id="PS50011">
    <property type="entry name" value="PROTEIN_KINASE_DOM"/>
    <property type="match status" value="1"/>
</dbReference>
<dbReference type="PANTHER" id="PTHR47987:SF37">
    <property type="entry name" value="PROTEIN KINASE DOMAIN-CONTAINING PROTEIN"/>
    <property type="match status" value="1"/>
</dbReference>
<comment type="similarity">
    <text evidence="2">In the N-terminal section; belongs to the leguminous lectin family.</text>
</comment>
<evidence type="ECO:0000256" key="12">
    <source>
        <dbReference type="ARBA" id="ARBA00023180"/>
    </source>
</evidence>
<evidence type="ECO:0000256" key="1">
    <source>
        <dbReference type="ARBA" id="ARBA00004251"/>
    </source>
</evidence>
<sequence length="285" mass="31716">MVDMGSTEKKKGRGKVLSWEVRYKVAMGIAHAVEYLHFGTDRCIIHRDIKPSNILLTSNKAPKLCDFGLATWTHGPSVPFLCKSVKGTFGYLAPEYFQHGKLSDKTDVYAFGVVLLELITGQKAIDRNRPQGEENLVLWVSNLRSSLCYCCCTCSNYSINYHQNLNLNSLQKRRTCVWQANPLLRQGTMAAEELIDPRLKPGCYRSSEMSRMIHAATACLTSEETGRPNILEVIGMLQGEDACSDWSVLMANGCLAGYGAKSDMSSHLALAMLGVSDEEEDLYDR</sequence>
<dbReference type="SMART" id="SM00220">
    <property type="entry name" value="S_TKc"/>
    <property type="match status" value="1"/>
</dbReference>
<evidence type="ECO:0000256" key="2">
    <source>
        <dbReference type="ARBA" id="ARBA00008536"/>
    </source>
</evidence>
<dbReference type="GO" id="GO:0005524">
    <property type="term" value="F:ATP binding"/>
    <property type="evidence" value="ECO:0007669"/>
    <property type="project" value="UniProtKB-KW"/>
</dbReference>
<reference evidence="14 15" key="1">
    <citation type="journal article" date="2014" name="Agronomy (Basel)">
        <title>A Draft Genome Sequence for Ensete ventricosum, the Drought-Tolerant Tree Against Hunger.</title>
        <authorList>
            <person name="Harrison J."/>
            <person name="Moore K.A."/>
            <person name="Paszkiewicz K."/>
            <person name="Jones T."/>
            <person name="Grant M."/>
            <person name="Ambacheew D."/>
            <person name="Muzemil S."/>
            <person name="Studholme D.J."/>
        </authorList>
    </citation>
    <scope>NUCLEOTIDE SEQUENCE [LARGE SCALE GENOMIC DNA]</scope>
</reference>
<evidence type="ECO:0000313" key="15">
    <source>
        <dbReference type="Proteomes" id="UP000287651"/>
    </source>
</evidence>
<accession>A0A426ZIA1</accession>
<evidence type="ECO:0000256" key="6">
    <source>
        <dbReference type="ARBA" id="ARBA00022729"/>
    </source>
</evidence>
<dbReference type="GO" id="GO:0002229">
    <property type="term" value="P:defense response to oomycetes"/>
    <property type="evidence" value="ECO:0007669"/>
    <property type="project" value="UniProtKB-ARBA"/>
</dbReference>
<keyword evidence="12" id="KW-0325">Glycoprotein</keyword>
<dbReference type="FunFam" id="1.10.510.10:FF:000240">
    <property type="entry name" value="Lectin-domain containing receptor kinase A4.3"/>
    <property type="match status" value="1"/>
</dbReference>
<dbReference type="Pfam" id="PF00069">
    <property type="entry name" value="Pkinase"/>
    <property type="match status" value="1"/>
</dbReference>
<evidence type="ECO:0000256" key="8">
    <source>
        <dbReference type="ARBA" id="ARBA00022840"/>
    </source>
</evidence>
<dbReference type="InterPro" id="IPR008271">
    <property type="entry name" value="Ser/Thr_kinase_AS"/>
</dbReference>
<keyword evidence="7" id="KW-0547">Nucleotide-binding</keyword>
<dbReference type="SUPFAM" id="SSF56112">
    <property type="entry name" value="Protein kinase-like (PK-like)"/>
    <property type="match status" value="1"/>
</dbReference>
<dbReference type="PROSITE" id="PS00108">
    <property type="entry name" value="PROTEIN_KINASE_ST"/>
    <property type="match status" value="1"/>
</dbReference>
<dbReference type="PANTHER" id="PTHR47987">
    <property type="entry name" value="OS08G0249100 PROTEIN"/>
    <property type="match status" value="1"/>
</dbReference>
<gene>
    <name evidence="14" type="ORF">B296_00030184</name>
</gene>
<dbReference type="InterPro" id="IPR000719">
    <property type="entry name" value="Prot_kinase_dom"/>
</dbReference>
<keyword evidence="4" id="KW-1003">Cell membrane</keyword>
<keyword evidence="6" id="KW-0732">Signal</keyword>
<evidence type="ECO:0000256" key="10">
    <source>
        <dbReference type="ARBA" id="ARBA00023136"/>
    </source>
</evidence>
<keyword evidence="5" id="KW-0812">Transmembrane</keyword>
<dbReference type="Gene3D" id="1.10.510.10">
    <property type="entry name" value="Transferase(Phosphotransferase) domain 1"/>
    <property type="match status" value="1"/>
</dbReference>
<feature type="domain" description="Protein kinase" evidence="13">
    <location>
        <begin position="1"/>
        <end position="199"/>
    </location>
</feature>
<evidence type="ECO:0000256" key="3">
    <source>
        <dbReference type="ARBA" id="ARBA00010217"/>
    </source>
</evidence>
<dbReference type="EMBL" id="AMZH03006477">
    <property type="protein sequence ID" value="RRT63726.1"/>
    <property type="molecule type" value="Genomic_DNA"/>
</dbReference>
<comment type="subcellular location">
    <subcellularLocation>
        <location evidence="1">Cell membrane</location>
        <topology evidence="1">Single-pass type I membrane protein</topology>
    </subcellularLocation>
</comment>